<dbReference type="InterPro" id="IPR011010">
    <property type="entry name" value="DNA_brk_join_enz"/>
</dbReference>
<keyword evidence="2 4" id="KW-0238">DNA-binding</keyword>
<evidence type="ECO:0000256" key="2">
    <source>
        <dbReference type="ARBA" id="ARBA00023125"/>
    </source>
</evidence>
<feature type="domain" description="Tyr recombinase" evidence="5">
    <location>
        <begin position="198"/>
        <end position="409"/>
    </location>
</feature>
<evidence type="ECO:0000256" key="3">
    <source>
        <dbReference type="ARBA" id="ARBA00023172"/>
    </source>
</evidence>
<dbReference type="GO" id="GO:0006310">
    <property type="term" value="P:DNA recombination"/>
    <property type="evidence" value="ECO:0007669"/>
    <property type="project" value="UniProtKB-KW"/>
</dbReference>
<sequence length="438" mass="50050">MSKESYPTGVENHGGSLRIWFKYKGKRVRENLGVPDTAKNRKVAGELRSSVCFAIRMGNFDYAAQFPDSPHLKQFGEDSKKITVKELTSRWEELKRMEISSNTMSRYESIIKNMLPRIGERKLVSAVTTEDLLYVRKELLTGYHVMKKDHRTAIKGRKSSTVNNYMTLMAEIFQFATDNGYCKDNAFTGINRLKKAKGDPDPLTTDEFIRFIEACHHAQMRNLWSLAVYTGMRHGELCGLAWEDIDLKTGTLTVRRNHTQTNEFTLPKTEAGTDRVIFLTQPAIDALKSQAQLTRLGKQYEIDVQLREYGQKVTHLCTFVFSPQCTKRGSRSGYHYPVNSINKIWAAIIKRAGIRYRNAYQSRHTYACWSLSAGANPNFIATQMGHTDAQMVYKVYGKWMSEKSAEQVTLLNQALSRFAPSVPHTFQEMHKKYSNSGS</sequence>
<evidence type="ECO:0000313" key="7">
    <source>
        <dbReference type="EMBL" id="HAC6678290.1"/>
    </source>
</evidence>
<name>A0A702B937_SALET</name>
<dbReference type="PANTHER" id="PTHR30349">
    <property type="entry name" value="PHAGE INTEGRASE-RELATED"/>
    <property type="match status" value="1"/>
</dbReference>
<evidence type="ECO:0000256" key="4">
    <source>
        <dbReference type="PROSITE-ProRule" id="PRU01248"/>
    </source>
</evidence>
<proteinExistence type="predicted"/>
<dbReference type="PROSITE" id="PS51898">
    <property type="entry name" value="TYR_RECOMBINASE"/>
    <property type="match status" value="1"/>
</dbReference>
<dbReference type="InterPro" id="IPR022000">
    <property type="entry name" value="Min27-like_integrase_DNA_bind"/>
</dbReference>
<reference evidence="7" key="2">
    <citation type="submission" date="2018-07" db="EMBL/GenBank/DDBJ databases">
        <authorList>
            <consortium name="NCBI Pathogen Detection Project"/>
        </authorList>
    </citation>
    <scope>NUCLEOTIDE SEQUENCE</scope>
    <source>
        <strain evidence="7">M138</strain>
    </source>
</reference>
<evidence type="ECO:0000259" key="6">
    <source>
        <dbReference type="PROSITE" id="PS51900"/>
    </source>
</evidence>
<dbReference type="Pfam" id="PF12167">
    <property type="entry name" value="Arm-DNA-bind_2"/>
    <property type="match status" value="1"/>
</dbReference>
<dbReference type="PROSITE" id="PS51900">
    <property type="entry name" value="CB"/>
    <property type="match status" value="1"/>
</dbReference>
<protein>
    <submittedName>
        <fullName evidence="7">DUF3596 domain-containing protein</fullName>
    </submittedName>
</protein>
<dbReference type="SUPFAM" id="SSF56349">
    <property type="entry name" value="DNA breaking-rejoining enzymes"/>
    <property type="match status" value="1"/>
</dbReference>
<evidence type="ECO:0000259" key="5">
    <source>
        <dbReference type="PROSITE" id="PS51898"/>
    </source>
</evidence>
<feature type="domain" description="Core-binding (CB)" evidence="6">
    <location>
        <begin position="82"/>
        <end position="177"/>
    </location>
</feature>
<comment type="caution">
    <text evidence="7">The sequence shown here is derived from an EMBL/GenBank/DDBJ whole genome shotgun (WGS) entry which is preliminary data.</text>
</comment>
<reference evidence="7" key="1">
    <citation type="journal article" date="2018" name="Genome Biol.">
        <title>SKESA: strategic k-mer extension for scrupulous assemblies.</title>
        <authorList>
            <person name="Souvorov A."/>
            <person name="Agarwala R."/>
            <person name="Lipman D.J."/>
        </authorList>
    </citation>
    <scope>NUCLEOTIDE SEQUENCE</scope>
    <source>
        <strain evidence="7">M138</strain>
    </source>
</reference>
<gene>
    <name evidence="7" type="ORF">G0D12_21700</name>
</gene>
<dbReference type="GO" id="GO:0015074">
    <property type="term" value="P:DNA integration"/>
    <property type="evidence" value="ECO:0007669"/>
    <property type="project" value="UniProtKB-KW"/>
</dbReference>
<dbReference type="Pfam" id="PF00589">
    <property type="entry name" value="Phage_integrase"/>
    <property type="match status" value="1"/>
</dbReference>
<dbReference type="Gene3D" id="1.10.443.10">
    <property type="entry name" value="Intergrase catalytic core"/>
    <property type="match status" value="1"/>
</dbReference>
<dbReference type="EMBL" id="DAAMHJ010000022">
    <property type="protein sequence ID" value="HAC6678290.1"/>
    <property type="molecule type" value="Genomic_DNA"/>
</dbReference>
<dbReference type="AlphaFoldDB" id="A0A702B937"/>
<dbReference type="GO" id="GO:0003677">
    <property type="term" value="F:DNA binding"/>
    <property type="evidence" value="ECO:0007669"/>
    <property type="project" value="UniProtKB-UniRule"/>
</dbReference>
<dbReference type="InterPro" id="IPR044068">
    <property type="entry name" value="CB"/>
</dbReference>
<dbReference type="InterPro" id="IPR050090">
    <property type="entry name" value="Tyrosine_recombinase_XerCD"/>
</dbReference>
<keyword evidence="3" id="KW-0233">DNA recombination</keyword>
<dbReference type="InterPro" id="IPR010998">
    <property type="entry name" value="Integrase_recombinase_N"/>
</dbReference>
<dbReference type="InterPro" id="IPR002104">
    <property type="entry name" value="Integrase_catalytic"/>
</dbReference>
<keyword evidence="1" id="KW-0229">DNA integration</keyword>
<dbReference type="PANTHER" id="PTHR30349:SF36">
    <property type="entry name" value="PROPHAGE INTEGRASE INTR-RELATED"/>
    <property type="match status" value="1"/>
</dbReference>
<dbReference type="CDD" id="cd01189">
    <property type="entry name" value="INT_ICEBs1_C_like"/>
    <property type="match status" value="1"/>
</dbReference>
<dbReference type="InterPro" id="IPR013762">
    <property type="entry name" value="Integrase-like_cat_sf"/>
</dbReference>
<dbReference type="Gene3D" id="1.10.150.130">
    <property type="match status" value="1"/>
</dbReference>
<evidence type="ECO:0000256" key="1">
    <source>
        <dbReference type="ARBA" id="ARBA00022908"/>
    </source>
</evidence>
<organism evidence="7">
    <name type="scientific">Salmonella enterica subsp. enterica serovar Eastbourne</name>
    <dbReference type="NCBI Taxonomy" id="486993"/>
    <lineage>
        <taxon>Bacteria</taxon>
        <taxon>Pseudomonadati</taxon>
        <taxon>Pseudomonadota</taxon>
        <taxon>Gammaproteobacteria</taxon>
        <taxon>Enterobacterales</taxon>
        <taxon>Enterobacteriaceae</taxon>
        <taxon>Salmonella</taxon>
    </lineage>
</organism>
<accession>A0A702B937</accession>